<dbReference type="Pfam" id="PF00583">
    <property type="entry name" value="Acetyltransf_1"/>
    <property type="match status" value="1"/>
</dbReference>
<dbReference type="PROSITE" id="PS50405">
    <property type="entry name" value="GST_CTER"/>
    <property type="match status" value="1"/>
</dbReference>
<dbReference type="InterPro" id="IPR036282">
    <property type="entry name" value="Glutathione-S-Trfase_C_sf"/>
</dbReference>
<dbReference type="GO" id="GO:0005737">
    <property type="term" value="C:cytoplasm"/>
    <property type="evidence" value="ECO:0007669"/>
    <property type="project" value="TreeGrafter"/>
</dbReference>
<organism evidence="3 4">
    <name type="scientific">Peribacillus deserti</name>
    <dbReference type="NCBI Taxonomy" id="673318"/>
    <lineage>
        <taxon>Bacteria</taxon>
        <taxon>Bacillati</taxon>
        <taxon>Bacillota</taxon>
        <taxon>Bacilli</taxon>
        <taxon>Bacillales</taxon>
        <taxon>Bacillaceae</taxon>
        <taxon>Peribacillus</taxon>
    </lineage>
</organism>
<name>A0A2N5M6Q8_9BACI</name>
<sequence>MLENLTASLGAEMKEDGSFNRQVNRFTAAFGDGEEELPVEAGRYRLLWSAVCPWAHRSVIVRSVLGLEDAISLGTASPMRPDLPHVDWEFSLDQEGVDPVLRIRYMSEIYQKTDPEYSGRPTVPVMVDVKDQKAVNNDYFKLTNYLETAWKSLHKKNAPDLYPEHLREEIDALNDIIFHDVNNGVYKCGFARSQEAYEEAYDALFARLDELEERLSQQRFLFGNFITDSDVRLYATLIRFDAAYYSAFKTNRNRIVDFPHIWGYLRDLYQTPGFGDTTDFHAIKVHYHLSNHIATDDQKSKNILPKGPDLSGLTSTHNRELLSGMEEKFLRQRSTEEAVIIRDASDSELPYIREQRVASYQEHAVNIPGGHWTALKQAISSEADVQAGAQRIVAESEGKIIGSVVLFPAKSDAYEGYVEELDYPEIRMLAVAPEARGKGAGALLVSECIKRAKEQGYSSIGLHTGEFMEGAMRLYERLSFERLPQYDFEPAGDGIIVKAYRLTFK</sequence>
<dbReference type="CDD" id="cd03190">
    <property type="entry name" value="GST_C_Omega_like"/>
    <property type="match status" value="1"/>
</dbReference>
<dbReference type="SUPFAM" id="SSF52833">
    <property type="entry name" value="Thioredoxin-like"/>
    <property type="match status" value="1"/>
</dbReference>
<feature type="domain" description="N-acetyltransferase" evidence="2">
    <location>
        <begin position="339"/>
        <end position="505"/>
    </location>
</feature>
<dbReference type="SFLD" id="SFLDS00019">
    <property type="entry name" value="Glutathione_Transferase_(cytos"/>
    <property type="match status" value="1"/>
</dbReference>
<proteinExistence type="predicted"/>
<dbReference type="GO" id="GO:0016747">
    <property type="term" value="F:acyltransferase activity, transferring groups other than amino-acyl groups"/>
    <property type="evidence" value="ECO:0007669"/>
    <property type="project" value="InterPro"/>
</dbReference>
<dbReference type="InterPro" id="IPR016639">
    <property type="entry name" value="GST_Omega/GSH"/>
</dbReference>
<dbReference type="OrthoDB" id="9769158at2"/>
<dbReference type="InterPro" id="IPR010987">
    <property type="entry name" value="Glutathione-S-Trfase_C-like"/>
</dbReference>
<dbReference type="RefSeq" id="WP_101641608.1">
    <property type="nucleotide sequence ID" value="NZ_PGUY01000029.1"/>
</dbReference>
<dbReference type="Pfam" id="PF13410">
    <property type="entry name" value="GST_C_2"/>
    <property type="match status" value="1"/>
</dbReference>
<dbReference type="SFLD" id="SFLDG01148">
    <property type="entry name" value="Xi_(cytGST)"/>
    <property type="match status" value="1"/>
</dbReference>
<dbReference type="EMBL" id="PGUY01000029">
    <property type="protein sequence ID" value="PLT30054.1"/>
    <property type="molecule type" value="Genomic_DNA"/>
</dbReference>
<dbReference type="InterPro" id="IPR040079">
    <property type="entry name" value="Glutathione_S-Trfase"/>
</dbReference>
<dbReference type="Proteomes" id="UP000234748">
    <property type="component" value="Unassembled WGS sequence"/>
</dbReference>
<evidence type="ECO:0000259" key="2">
    <source>
        <dbReference type="PROSITE" id="PS51186"/>
    </source>
</evidence>
<dbReference type="PANTHER" id="PTHR32419:SF6">
    <property type="entry name" value="GLUTATHIONE S-TRANSFERASE OMEGA-LIKE 1-RELATED"/>
    <property type="match status" value="1"/>
</dbReference>
<feature type="domain" description="GST C-terminal" evidence="1">
    <location>
        <begin position="163"/>
        <end position="297"/>
    </location>
</feature>
<dbReference type="Gene3D" id="3.40.30.10">
    <property type="entry name" value="Glutaredoxin"/>
    <property type="match status" value="1"/>
</dbReference>
<dbReference type="Gene3D" id="1.20.1050.10">
    <property type="match status" value="1"/>
</dbReference>
<gene>
    <name evidence="3" type="ORF">CUU66_09915</name>
</gene>
<evidence type="ECO:0000313" key="4">
    <source>
        <dbReference type="Proteomes" id="UP000234748"/>
    </source>
</evidence>
<protein>
    <recommendedName>
        <fullName evidence="5">GNAT family N-acetyltransferase</fullName>
    </recommendedName>
</protein>
<dbReference type="PANTHER" id="PTHR32419">
    <property type="entry name" value="GLUTATHIONYL-HYDROQUINONE REDUCTASE"/>
    <property type="match status" value="1"/>
</dbReference>
<dbReference type="SUPFAM" id="SSF55729">
    <property type="entry name" value="Acyl-CoA N-acyltransferases (Nat)"/>
    <property type="match status" value="1"/>
</dbReference>
<evidence type="ECO:0000313" key="3">
    <source>
        <dbReference type="EMBL" id="PLT30054.1"/>
    </source>
</evidence>
<dbReference type="GO" id="GO:0004364">
    <property type="term" value="F:glutathione transferase activity"/>
    <property type="evidence" value="ECO:0007669"/>
    <property type="project" value="InterPro"/>
</dbReference>
<dbReference type="PROSITE" id="PS51186">
    <property type="entry name" value="GNAT"/>
    <property type="match status" value="1"/>
</dbReference>
<dbReference type="InterPro" id="IPR036249">
    <property type="entry name" value="Thioredoxin-like_sf"/>
</dbReference>
<evidence type="ECO:0000259" key="1">
    <source>
        <dbReference type="PROSITE" id="PS50405"/>
    </source>
</evidence>
<reference evidence="3 4" key="1">
    <citation type="submission" date="2017-11" db="EMBL/GenBank/DDBJ databases">
        <title>Comparitive Functional Genomics of Dry Heat Resistant strains isolated from the Viking Spacecraft.</title>
        <authorList>
            <person name="Seuylemezian A."/>
            <person name="Cooper K."/>
            <person name="Vaishampayan P."/>
        </authorList>
    </citation>
    <scope>NUCLEOTIDE SEQUENCE [LARGE SCALE GENOMIC DNA]</scope>
    <source>
        <strain evidence="3 4">V1-29</strain>
    </source>
</reference>
<dbReference type="AlphaFoldDB" id="A0A2N5M6Q8"/>
<dbReference type="SUPFAM" id="SSF47616">
    <property type="entry name" value="GST C-terminal domain-like"/>
    <property type="match status" value="1"/>
</dbReference>
<dbReference type="CDD" id="cd04301">
    <property type="entry name" value="NAT_SF"/>
    <property type="match status" value="1"/>
</dbReference>
<dbReference type="Pfam" id="PF13409">
    <property type="entry name" value="GST_N_2"/>
    <property type="match status" value="1"/>
</dbReference>
<dbReference type="InterPro" id="IPR000182">
    <property type="entry name" value="GNAT_dom"/>
</dbReference>
<dbReference type="SFLD" id="SFLDG01206">
    <property type="entry name" value="Xi.1"/>
    <property type="match status" value="1"/>
</dbReference>
<comment type="caution">
    <text evidence="3">The sequence shown here is derived from an EMBL/GenBank/DDBJ whole genome shotgun (WGS) entry which is preliminary data.</text>
</comment>
<dbReference type="InterPro" id="IPR016181">
    <property type="entry name" value="Acyl_CoA_acyltransferase"/>
</dbReference>
<dbReference type="InterPro" id="IPR004045">
    <property type="entry name" value="Glutathione_S-Trfase_N"/>
</dbReference>
<accession>A0A2N5M6Q8</accession>
<keyword evidence="4" id="KW-1185">Reference proteome</keyword>
<dbReference type="Gene3D" id="3.40.630.30">
    <property type="match status" value="1"/>
</dbReference>
<evidence type="ECO:0008006" key="5">
    <source>
        <dbReference type="Google" id="ProtNLM"/>
    </source>
</evidence>
<dbReference type="InterPro" id="IPR047047">
    <property type="entry name" value="GST_Omega-like_C"/>
</dbReference>